<keyword evidence="3" id="KW-1185">Reference proteome</keyword>
<dbReference type="CDD" id="cd12148">
    <property type="entry name" value="fungal_TF_MHR"/>
    <property type="match status" value="1"/>
</dbReference>
<dbReference type="GO" id="GO:0045944">
    <property type="term" value="P:positive regulation of transcription by RNA polymerase II"/>
    <property type="evidence" value="ECO:0007669"/>
    <property type="project" value="TreeGrafter"/>
</dbReference>
<dbReference type="EMBL" id="SPNV01000615">
    <property type="protein sequence ID" value="KAF5854877.1"/>
    <property type="molecule type" value="Genomic_DNA"/>
</dbReference>
<sequence length="541" mass="61048">MSAFLNTGSREASEQRESAEDGFDESIPQYIGTSFAAWNTFPCVQKGWLSAEEALIFLNYFYQNLAPWSAVLTDFFSDPMNHDTLVREEPLLSVTLLMIASRYHSLPGSSGRVRANYIHQILWQHCQAILLDLLLGQGQGATPMMRAIGTIEALLLLVEWHPKPLLHWGVERGDSQVRTKEDEPIRGVQSPAIGGLQRNDVIEAALRSDRMSWMLLGCASTLAQEIGIYRLDQEKSHTVLLNGIGASHHALCNTSIERERLDRASLLLRIFKHQLASRLGTLQTVSPFTGCITPQVTAEYGPGQRLRIVTAWVDISQLERSATEYMMASKHRTNIHHAREDSVRTDIETVTHMELALAEWIKEYPEFNSCLSSALKSAIFMEYQYLRAYIYSMGLRVKFECFFSSRTQHIEPRAQQKYLEEPFQTFADGVATSTCTLFQVACHLGRTGALKYAPVRVFVRIATASVLLLKVLALPLLTVRTEDCLLALRNMARVLRSNAADSVHLCTRYADFIFIQVEAYRNQFGYKSSGFMDKDKSDSTL</sequence>
<organism evidence="2 3">
    <name type="scientific">Petromyces alliaceus</name>
    <name type="common">Aspergillus alliaceus</name>
    <dbReference type="NCBI Taxonomy" id="209559"/>
    <lineage>
        <taxon>Eukaryota</taxon>
        <taxon>Fungi</taxon>
        <taxon>Dikarya</taxon>
        <taxon>Ascomycota</taxon>
        <taxon>Pezizomycotina</taxon>
        <taxon>Eurotiomycetes</taxon>
        <taxon>Eurotiomycetidae</taxon>
        <taxon>Eurotiales</taxon>
        <taxon>Aspergillaceae</taxon>
        <taxon>Aspergillus</taxon>
        <taxon>Aspergillus subgen. Circumdati</taxon>
    </lineage>
</organism>
<protein>
    <recommendedName>
        <fullName evidence="4">Transcription factor domain-containing protein</fullName>
    </recommendedName>
</protein>
<dbReference type="PANTHER" id="PTHR31644">
    <property type="entry name" value="TRANSCRIPTIONAL ACTIVATOR ARO80-RELATED"/>
    <property type="match status" value="1"/>
</dbReference>
<dbReference type="PANTHER" id="PTHR31644:SF2">
    <property type="entry name" value="TRANSCRIPTIONAL ACTIVATOR ARO80-RELATED"/>
    <property type="match status" value="1"/>
</dbReference>
<dbReference type="GO" id="GO:0005634">
    <property type="term" value="C:nucleus"/>
    <property type="evidence" value="ECO:0007669"/>
    <property type="project" value="TreeGrafter"/>
</dbReference>
<comment type="caution">
    <text evidence="2">The sequence shown here is derived from an EMBL/GenBank/DDBJ whole genome shotgun (WGS) entry which is preliminary data.</text>
</comment>
<evidence type="ECO:0000313" key="2">
    <source>
        <dbReference type="EMBL" id="KAF5854877.1"/>
    </source>
</evidence>
<proteinExistence type="predicted"/>
<accession>A0A8H5ZT63</accession>
<dbReference type="GO" id="GO:0000981">
    <property type="term" value="F:DNA-binding transcription factor activity, RNA polymerase II-specific"/>
    <property type="evidence" value="ECO:0007669"/>
    <property type="project" value="TreeGrafter"/>
</dbReference>
<evidence type="ECO:0000313" key="3">
    <source>
        <dbReference type="Proteomes" id="UP000541154"/>
    </source>
</evidence>
<gene>
    <name evidence="2" type="ORF">ETB97_010942</name>
</gene>
<feature type="region of interest" description="Disordered" evidence="1">
    <location>
        <begin position="1"/>
        <end position="22"/>
    </location>
</feature>
<dbReference type="AlphaFoldDB" id="A0A8H5ZT63"/>
<reference evidence="2 3" key="1">
    <citation type="submission" date="2019-04" db="EMBL/GenBank/DDBJ databases">
        <title>Aspergillus burnettii sp. nov., novel species from soil in southeast Queensland.</title>
        <authorList>
            <person name="Gilchrist C.L.M."/>
            <person name="Pitt J.I."/>
            <person name="Lange L."/>
            <person name="Lacey H.J."/>
            <person name="Vuong D."/>
            <person name="Midgley D.J."/>
            <person name="Greenfield P."/>
            <person name="Bradbury M."/>
            <person name="Lacey E."/>
            <person name="Busk P.K."/>
            <person name="Pilgaard B."/>
            <person name="Chooi Y.H."/>
            <person name="Piggott A.M."/>
        </authorList>
    </citation>
    <scope>NUCLEOTIDE SEQUENCE [LARGE SCALE GENOMIC DNA]</scope>
    <source>
        <strain evidence="2 3">FRR 5400</strain>
    </source>
</reference>
<dbReference type="InterPro" id="IPR052780">
    <property type="entry name" value="AAA_Catabolism_Regulators"/>
</dbReference>
<name>A0A8H5ZT63_PETAA</name>
<evidence type="ECO:0008006" key="4">
    <source>
        <dbReference type="Google" id="ProtNLM"/>
    </source>
</evidence>
<dbReference type="GO" id="GO:0009074">
    <property type="term" value="P:aromatic amino acid family catabolic process"/>
    <property type="evidence" value="ECO:0007669"/>
    <property type="project" value="TreeGrafter"/>
</dbReference>
<evidence type="ECO:0000256" key="1">
    <source>
        <dbReference type="SAM" id="MobiDB-lite"/>
    </source>
</evidence>
<dbReference type="Proteomes" id="UP000541154">
    <property type="component" value="Unassembled WGS sequence"/>
</dbReference>